<name>A0A182QQK5_9DIPT</name>
<reference evidence="1" key="2">
    <citation type="submission" date="2020-05" db="UniProtKB">
        <authorList>
            <consortium name="EnsemblMetazoa"/>
        </authorList>
    </citation>
    <scope>IDENTIFICATION</scope>
    <source>
        <strain evidence="1">FAR1</strain>
    </source>
</reference>
<organism evidence="1 2">
    <name type="scientific">Anopheles farauti</name>
    <dbReference type="NCBI Taxonomy" id="69004"/>
    <lineage>
        <taxon>Eukaryota</taxon>
        <taxon>Metazoa</taxon>
        <taxon>Ecdysozoa</taxon>
        <taxon>Arthropoda</taxon>
        <taxon>Hexapoda</taxon>
        <taxon>Insecta</taxon>
        <taxon>Pterygota</taxon>
        <taxon>Neoptera</taxon>
        <taxon>Endopterygota</taxon>
        <taxon>Diptera</taxon>
        <taxon>Nematocera</taxon>
        <taxon>Culicoidea</taxon>
        <taxon>Culicidae</taxon>
        <taxon>Anophelinae</taxon>
        <taxon>Anopheles</taxon>
    </lineage>
</organism>
<dbReference type="AlphaFoldDB" id="A0A182QQK5"/>
<proteinExistence type="predicted"/>
<dbReference type="VEuPathDB" id="VectorBase:AFAF014905"/>
<reference evidence="2" key="1">
    <citation type="submission" date="2014-01" db="EMBL/GenBank/DDBJ databases">
        <title>The Genome Sequence of Anopheles farauti FAR1 (V2).</title>
        <authorList>
            <consortium name="The Broad Institute Genomics Platform"/>
            <person name="Neafsey D.E."/>
            <person name="Besansky N."/>
            <person name="Howell P."/>
            <person name="Walton C."/>
            <person name="Young S.K."/>
            <person name="Zeng Q."/>
            <person name="Gargeya S."/>
            <person name="Fitzgerald M."/>
            <person name="Haas B."/>
            <person name="Abouelleil A."/>
            <person name="Allen A.W."/>
            <person name="Alvarado L."/>
            <person name="Arachchi H.M."/>
            <person name="Berlin A.M."/>
            <person name="Chapman S.B."/>
            <person name="Gainer-Dewar J."/>
            <person name="Goldberg J."/>
            <person name="Griggs A."/>
            <person name="Gujja S."/>
            <person name="Hansen M."/>
            <person name="Howarth C."/>
            <person name="Imamovic A."/>
            <person name="Ireland A."/>
            <person name="Larimer J."/>
            <person name="McCowan C."/>
            <person name="Murphy C."/>
            <person name="Pearson M."/>
            <person name="Poon T.W."/>
            <person name="Priest M."/>
            <person name="Roberts A."/>
            <person name="Saif S."/>
            <person name="Shea T."/>
            <person name="Sisk P."/>
            <person name="Sykes S."/>
            <person name="Wortman J."/>
            <person name="Nusbaum C."/>
            <person name="Birren B."/>
        </authorList>
    </citation>
    <scope>NUCLEOTIDE SEQUENCE [LARGE SCALE GENOMIC DNA]</scope>
    <source>
        <strain evidence="2">FAR1</strain>
    </source>
</reference>
<evidence type="ECO:0000313" key="2">
    <source>
        <dbReference type="Proteomes" id="UP000075886"/>
    </source>
</evidence>
<dbReference type="Proteomes" id="UP000075886">
    <property type="component" value="Unassembled WGS sequence"/>
</dbReference>
<keyword evidence="2" id="KW-1185">Reference proteome</keyword>
<sequence>MMSCWGTKRGAGVSVSGKSYGSSFFSLNVPVISTFDSSRTNCGRAYEGSVSFSLQIDLPFRIENGRHAGAALQVRYLHTVDDRVPVPARIADLRFDLARRNVLALPAVRVARAILEEKIAPLVGDEQIAGQEGGVTLAEDIAHNLLLRRTLVDVAEERPGRVVRDDLADEQTRFVRFAQPAETVLATQRLTVARRRIGTDDRNRIHHRDDARHEPNRTDRISVKNCEAENFLRVTTVAPNRRAWPMLIIPPALLRRGLHQRRQILGVGQDRLLDGFVHLIQRHRRRQRVSDFRDRLGQRFAVDQRVTVGHRHAVHERVLAQVVIDQWHDHAQLRQAQPRGNEFGPVFLQQTDHIAMLVAVRVEHVGQAVRVVVYLQRGKEQSAP</sequence>
<evidence type="ECO:0000313" key="1">
    <source>
        <dbReference type="EnsemblMetazoa" id="AFAF014905-PA"/>
    </source>
</evidence>
<protein>
    <submittedName>
        <fullName evidence="1">Uncharacterized protein</fullName>
    </submittedName>
</protein>
<dbReference type="EMBL" id="AXCN02000314">
    <property type="status" value="NOT_ANNOTATED_CDS"/>
    <property type="molecule type" value="Genomic_DNA"/>
</dbReference>
<dbReference type="EnsemblMetazoa" id="AFAF014905-RA">
    <property type="protein sequence ID" value="AFAF014905-PA"/>
    <property type="gene ID" value="AFAF014905"/>
</dbReference>
<accession>A0A182QQK5</accession>